<proteinExistence type="predicted"/>
<dbReference type="OrthoDB" id="9805309at2"/>
<dbReference type="Proteomes" id="UP000249239">
    <property type="component" value="Unassembled WGS sequence"/>
</dbReference>
<dbReference type="EMBL" id="QKZK01000079">
    <property type="protein sequence ID" value="PZX09645.1"/>
    <property type="molecule type" value="Genomic_DNA"/>
</dbReference>
<feature type="domain" description="HTH cro/C1-type" evidence="1">
    <location>
        <begin position="26"/>
        <end position="67"/>
    </location>
</feature>
<comment type="caution">
    <text evidence="2">The sequence shown here is derived from an EMBL/GenBank/DDBJ whole genome shotgun (WGS) entry which is preliminary data.</text>
</comment>
<reference evidence="2 3" key="1">
    <citation type="submission" date="2018-06" db="EMBL/GenBank/DDBJ databases">
        <title>Genomic Encyclopedia of Archaeal and Bacterial Type Strains, Phase II (KMG-II): from individual species to whole genera.</title>
        <authorList>
            <person name="Goeker M."/>
        </authorList>
    </citation>
    <scope>NUCLEOTIDE SEQUENCE [LARGE SCALE GENOMIC DNA]</scope>
    <source>
        <strain evidence="2 3">DSM 6779</strain>
    </source>
</reference>
<evidence type="ECO:0000259" key="1">
    <source>
        <dbReference type="Pfam" id="PF13443"/>
    </source>
</evidence>
<keyword evidence="2" id="KW-0238">DNA-binding</keyword>
<dbReference type="Pfam" id="PF13443">
    <property type="entry name" value="HTH_26"/>
    <property type="match status" value="1"/>
</dbReference>
<accession>A0A2W7MMW6</accession>
<name>A0A2W7MMW6_9BACT</name>
<evidence type="ECO:0000313" key="2">
    <source>
        <dbReference type="EMBL" id="PZX09645.1"/>
    </source>
</evidence>
<organism evidence="2 3">
    <name type="scientific">Breznakibacter xylanolyticus</name>
    <dbReference type="NCBI Taxonomy" id="990"/>
    <lineage>
        <taxon>Bacteria</taxon>
        <taxon>Pseudomonadati</taxon>
        <taxon>Bacteroidota</taxon>
        <taxon>Bacteroidia</taxon>
        <taxon>Marinilabiliales</taxon>
        <taxon>Marinilabiliaceae</taxon>
        <taxon>Breznakibacter</taxon>
    </lineage>
</organism>
<sequence length="116" mass="13602">MLTFNFTRIFKARGIDKPFSYLVKRGYSDNFATRIVNNRIEKLNLKDVELLCEMLHCTPNDLLEWIPSQENLANENHPLISLKRTEKVIQLTQILSSIPLDRLAEIETMIKKQIEE</sequence>
<dbReference type="AlphaFoldDB" id="A0A2W7MMW6"/>
<dbReference type="RefSeq" id="WP_111447288.1">
    <property type="nucleotide sequence ID" value="NZ_QKZK01000079.1"/>
</dbReference>
<dbReference type="InterPro" id="IPR001387">
    <property type="entry name" value="Cro/C1-type_HTH"/>
</dbReference>
<gene>
    <name evidence="2" type="ORF">LX69_03540</name>
</gene>
<dbReference type="GO" id="GO:0003677">
    <property type="term" value="F:DNA binding"/>
    <property type="evidence" value="ECO:0007669"/>
    <property type="project" value="UniProtKB-KW"/>
</dbReference>
<keyword evidence="3" id="KW-1185">Reference proteome</keyword>
<protein>
    <submittedName>
        <fullName evidence="2">Cro/C1-type helix-turn-helix DNA-binding protein</fullName>
    </submittedName>
</protein>
<evidence type="ECO:0000313" key="3">
    <source>
        <dbReference type="Proteomes" id="UP000249239"/>
    </source>
</evidence>